<dbReference type="VEuPathDB" id="ToxoDB:TGPRC2_234310B"/>
<evidence type="ECO:0000313" key="2">
    <source>
        <dbReference type="EMBL" id="KYK71587.1"/>
    </source>
</evidence>
<comment type="caution">
    <text evidence="2">The sequence shown here is derived from an EMBL/GenBank/DDBJ whole genome shotgun (WGS) entry which is preliminary data.</text>
</comment>
<dbReference type="EMBL" id="AHZP02000191">
    <property type="protein sequence ID" value="KYK71587.1"/>
    <property type="molecule type" value="Genomic_DNA"/>
</dbReference>
<organism evidence="2 3">
    <name type="scientific">Toxoplasma gondii TgCatPRC2</name>
    <dbReference type="NCBI Taxonomy" id="1130821"/>
    <lineage>
        <taxon>Eukaryota</taxon>
        <taxon>Sar</taxon>
        <taxon>Alveolata</taxon>
        <taxon>Apicomplexa</taxon>
        <taxon>Conoidasida</taxon>
        <taxon>Coccidia</taxon>
        <taxon>Eucoccidiorida</taxon>
        <taxon>Eimeriorina</taxon>
        <taxon>Sarcocystidae</taxon>
        <taxon>Toxoplasma</taxon>
    </lineage>
</organism>
<gene>
    <name evidence="2" type="ORF">TGPRC2_234310B</name>
</gene>
<name>A0A151HQB6_TOXGO</name>
<accession>A0A151HQB6</accession>
<protein>
    <submittedName>
        <fullName evidence="2">Uncharacterized protein</fullName>
    </submittedName>
</protein>
<feature type="non-terminal residue" evidence="2">
    <location>
        <position position="1"/>
    </location>
</feature>
<dbReference type="Proteomes" id="UP000075225">
    <property type="component" value="Unassembled WGS sequence"/>
</dbReference>
<evidence type="ECO:0000313" key="3">
    <source>
        <dbReference type="Proteomes" id="UP000075225"/>
    </source>
</evidence>
<reference evidence="3" key="1">
    <citation type="submission" date="2016-03" db="EMBL/GenBank/DDBJ databases">
        <authorList>
            <person name="Sibley D."/>
            <person name="Venepally P."/>
            <person name="Karamycheva S."/>
            <person name="Hadjithomas M."/>
            <person name="Khan A."/>
            <person name="Brunk B."/>
            <person name="Roos D."/>
            <person name="Caler E."/>
            <person name="Lorenzi H."/>
        </authorList>
    </citation>
    <scope>NUCLEOTIDE SEQUENCE [LARGE SCALE GENOMIC DNA]</scope>
    <source>
        <strain evidence="3">TgCatPRC2</strain>
    </source>
</reference>
<sequence length="21" mass="2380">LAEVRRRREEAARLRAQNGGA</sequence>
<feature type="compositionally biased region" description="Basic and acidic residues" evidence="1">
    <location>
        <begin position="1"/>
        <end position="13"/>
    </location>
</feature>
<feature type="region of interest" description="Disordered" evidence="1">
    <location>
        <begin position="1"/>
        <end position="21"/>
    </location>
</feature>
<evidence type="ECO:0000256" key="1">
    <source>
        <dbReference type="SAM" id="MobiDB-lite"/>
    </source>
</evidence>
<proteinExistence type="predicted"/>
<dbReference type="AlphaFoldDB" id="A0A151HQB6"/>